<name>A0AAV8Q8G6_ENSVE</name>
<dbReference type="AlphaFoldDB" id="A0AAV8Q8G6"/>
<evidence type="ECO:0000256" key="4">
    <source>
        <dbReference type="ARBA" id="ARBA00022989"/>
    </source>
</evidence>
<dbReference type="SUPFAM" id="SSF52540">
    <property type="entry name" value="P-loop containing nucleoside triphosphate hydrolases"/>
    <property type="match status" value="1"/>
</dbReference>
<feature type="transmembrane region" description="Helical" evidence="6">
    <location>
        <begin position="253"/>
        <end position="274"/>
    </location>
</feature>
<protein>
    <recommendedName>
        <fullName evidence="12">ABC transporter domain-containing protein</fullName>
    </recommendedName>
</protein>
<comment type="caution">
    <text evidence="10">The sequence shown here is derived from an EMBL/GenBank/DDBJ whole genome shotgun (WGS) entry which is preliminary data.</text>
</comment>
<feature type="transmembrane region" description="Helical" evidence="6">
    <location>
        <begin position="391"/>
        <end position="413"/>
    </location>
</feature>
<keyword evidence="2" id="KW-0813">Transport</keyword>
<dbReference type="PANTHER" id="PTHR48041:SF11">
    <property type="entry name" value="ABC TRANSPORTER G FAMILY MEMBER 16"/>
    <property type="match status" value="1"/>
</dbReference>
<dbReference type="EMBL" id="JAQQAF010000006">
    <property type="protein sequence ID" value="KAJ8476044.1"/>
    <property type="molecule type" value="Genomic_DNA"/>
</dbReference>
<accession>A0AAV8Q8G6</accession>
<evidence type="ECO:0000256" key="5">
    <source>
        <dbReference type="ARBA" id="ARBA00023136"/>
    </source>
</evidence>
<gene>
    <name evidence="10" type="ORF">OPV22_019771</name>
</gene>
<keyword evidence="4 6" id="KW-1133">Transmembrane helix</keyword>
<dbReference type="PANTHER" id="PTHR48041">
    <property type="entry name" value="ABC TRANSPORTER G FAMILY MEMBER 28"/>
    <property type="match status" value="1"/>
</dbReference>
<dbReference type="Pfam" id="PF19055">
    <property type="entry name" value="ABC2_membrane_7"/>
    <property type="match status" value="1"/>
</dbReference>
<dbReference type="InterPro" id="IPR027417">
    <property type="entry name" value="P-loop_NTPase"/>
</dbReference>
<evidence type="ECO:0008006" key="12">
    <source>
        <dbReference type="Google" id="ProtNLM"/>
    </source>
</evidence>
<dbReference type="Gene3D" id="3.40.50.300">
    <property type="entry name" value="P-loop containing nucleotide triphosphate hydrolases"/>
    <property type="match status" value="1"/>
</dbReference>
<keyword evidence="3 6" id="KW-0812">Transmembrane</keyword>
<keyword evidence="5 6" id="KW-0472">Membrane</keyword>
<dbReference type="GO" id="GO:0016020">
    <property type="term" value="C:membrane"/>
    <property type="evidence" value="ECO:0007669"/>
    <property type="project" value="UniProtKB-SubCell"/>
</dbReference>
<feature type="domain" description="ABC-2 type transporter transmembrane" evidence="8">
    <location>
        <begin position="235"/>
        <end position="443"/>
    </location>
</feature>
<comment type="subcellular location">
    <subcellularLocation>
        <location evidence="1">Membrane</location>
        <topology evidence="1">Multi-pass membrane protein</topology>
    </subcellularLocation>
</comment>
<sequence>MFAAELRLPRSVPASRKRERVQALVDQLGLRSAAKTIIGDEGHRGVSGGERRRVSIGTDIIHDPVILFLDEPTSGLDSTSAFMVVKVLQKIARSGSIVVMSVHQPSYRVLTLLDRLLFLCRGQTVYSGPPHDLPGFFRQFGRPIPEGENATEFALDLVRELQDTNAGAAALVDFNRRWQTRPSALVAADITPLSLRDAMRISVSHGRLVGSVSVADNVAPASSLQKFANPAWKEVLVLSKRAFMNMRRMPEIFAIRLGTVLVSAFILGTIFWRLGESPKDVTERLGFFAIGITTVFFTCADALPVFIQERYIFMRETAYNAYRRSSYVLSNAIVGVPALILLSVAFAASTFFAVGLAGGAEGLVFFFLIILASFWAGSGFVTFLSGVLSHVVLGYTVAAAMLSYYLLFSGFFINRNRMPHYWIWFHYLSMLKYAYEGALQNEFGGDSSKCFSRGVQMFDGTSIGSLPMETKVQVLGAISKTLQMNLTSDSCIVTGPDVLQQQSINQLNKWECLLVTVGWGFLFRILFYITLLLGSRNKRR</sequence>
<dbReference type="InterPro" id="IPR013525">
    <property type="entry name" value="ABC2_TM"/>
</dbReference>
<dbReference type="GO" id="GO:0140359">
    <property type="term" value="F:ABC-type transporter activity"/>
    <property type="evidence" value="ECO:0007669"/>
    <property type="project" value="InterPro"/>
</dbReference>
<feature type="domain" description="ABC transporter family G" evidence="9">
    <location>
        <begin position="103"/>
        <end position="197"/>
    </location>
</feature>
<evidence type="ECO:0000256" key="6">
    <source>
        <dbReference type="SAM" id="Phobius"/>
    </source>
</evidence>
<evidence type="ECO:0000313" key="11">
    <source>
        <dbReference type="Proteomes" id="UP001222027"/>
    </source>
</evidence>
<evidence type="ECO:0000313" key="10">
    <source>
        <dbReference type="EMBL" id="KAJ8476044.1"/>
    </source>
</evidence>
<feature type="transmembrane region" description="Helical" evidence="6">
    <location>
        <begin position="513"/>
        <end position="534"/>
    </location>
</feature>
<feature type="transmembrane region" description="Helical" evidence="6">
    <location>
        <begin position="363"/>
        <end position="384"/>
    </location>
</feature>
<proteinExistence type="predicted"/>
<dbReference type="Pfam" id="PF00005">
    <property type="entry name" value="ABC_tran"/>
    <property type="match status" value="1"/>
</dbReference>
<dbReference type="GO" id="GO:0005524">
    <property type="term" value="F:ATP binding"/>
    <property type="evidence" value="ECO:0007669"/>
    <property type="project" value="InterPro"/>
</dbReference>
<dbReference type="InterPro" id="IPR050352">
    <property type="entry name" value="ABCG_transporters"/>
</dbReference>
<reference evidence="10 11" key="1">
    <citation type="submission" date="2022-12" db="EMBL/GenBank/DDBJ databases">
        <title>Chromosome-scale assembly of the Ensete ventricosum genome.</title>
        <authorList>
            <person name="Dussert Y."/>
            <person name="Stocks J."/>
            <person name="Wendawek A."/>
            <person name="Woldeyes F."/>
            <person name="Nichols R.A."/>
            <person name="Borrell J.S."/>
        </authorList>
    </citation>
    <scope>NUCLEOTIDE SEQUENCE [LARGE SCALE GENOMIC DNA]</scope>
    <source>
        <strain evidence="11">cv. Maze</strain>
        <tissue evidence="10">Seeds</tissue>
    </source>
</reference>
<dbReference type="Proteomes" id="UP001222027">
    <property type="component" value="Unassembled WGS sequence"/>
</dbReference>
<evidence type="ECO:0000256" key="1">
    <source>
        <dbReference type="ARBA" id="ARBA00004141"/>
    </source>
</evidence>
<feature type="transmembrane region" description="Helical" evidence="6">
    <location>
        <begin position="286"/>
        <end position="307"/>
    </location>
</feature>
<evidence type="ECO:0000256" key="2">
    <source>
        <dbReference type="ARBA" id="ARBA00022448"/>
    </source>
</evidence>
<dbReference type="GO" id="GO:0016887">
    <property type="term" value="F:ATP hydrolysis activity"/>
    <property type="evidence" value="ECO:0007669"/>
    <property type="project" value="InterPro"/>
</dbReference>
<keyword evidence="11" id="KW-1185">Reference proteome</keyword>
<evidence type="ECO:0000259" key="8">
    <source>
        <dbReference type="Pfam" id="PF01061"/>
    </source>
</evidence>
<dbReference type="Pfam" id="PF01061">
    <property type="entry name" value="ABC2_membrane"/>
    <property type="match status" value="1"/>
</dbReference>
<evidence type="ECO:0000259" key="7">
    <source>
        <dbReference type="Pfam" id="PF00005"/>
    </source>
</evidence>
<evidence type="ECO:0000256" key="3">
    <source>
        <dbReference type="ARBA" id="ARBA00022692"/>
    </source>
</evidence>
<evidence type="ECO:0000259" key="9">
    <source>
        <dbReference type="Pfam" id="PF19055"/>
    </source>
</evidence>
<dbReference type="InterPro" id="IPR043926">
    <property type="entry name" value="ABCG_dom"/>
</dbReference>
<dbReference type="InterPro" id="IPR003439">
    <property type="entry name" value="ABC_transporter-like_ATP-bd"/>
</dbReference>
<feature type="transmembrane region" description="Helical" evidence="6">
    <location>
        <begin position="328"/>
        <end position="357"/>
    </location>
</feature>
<organism evidence="10 11">
    <name type="scientific">Ensete ventricosum</name>
    <name type="common">Abyssinian banana</name>
    <name type="synonym">Musa ensete</name>
    <dbReference type="NCBI Taxonomy" id="4639"/>
    <lineage>
        <taxon>Eukaryota</taxon>
        <taxon>Viridiplantae</taxon>
        <taxon>Streptophyta</taxon>
        <taxon>Embryophyta</taxon>
        <taxon>Tracheophyta</taxon>
        <taxon>Spermatophyta</taxon>
        <taxon>Magnoliopsida</taxon>
        <taxon>Liliopsida</taxon>
        <taxon>Zingiberales</taxon>
        <taxon>Musaceae</taxon>
        <taxon>Ensete</taxon>
    </lineage>
</organism>
<feature type="domain" description="ABC transporter" evidence="7">
    <location>
        <begin position="16"/>
        <end position="74"/>
    </location>
</feature>